<evidence type="ECO:0000256" key="5">
    <source>
        <dbReference type="PROSITE-ProRule" id="PRU00591"/>
    </source>
</evidence>
<keyword evidence="4 6" id="KW-0326">Glycosidase</keyword>
<dbReference type="PANTHER" id="PTHR34135:SF2">
    <property type="entry name" value="LYSOZYME"/>
    <property type="match status" value="1"/>
</dbReference>
<keyword evidence="2" id="KW-0677">Repeat</keyword>
<dbReference type="PROSITE" id="PS51904">
    <property type="entry name" value="GLYCOSYL_HYDROL_F25_2"/>
    <property type="match status" value="1"/>
</dbReference>
<evidence type="ECO:0000313" key="7">
    <source>
        <dbReference type="EMBL" id="MFL0165578.1"/>
    </source>
</evidence>
<comment type="caution">
    <text evidence="7">The sequence shown here is derived from an EMBL/GenBank/DDBJ whole genome shotgun (WGS) entry which is preliminary data.</text>
</comment>
<dbReference type="Pfam" id="PF01473">
    <property type="entry name" value="Choline_bind_1"/>
    <property type="match status" value="1"/>
</dbReference>
<dbReference type="Gene3D" id="3.20.20.80">
    <property type="entry name" value="Glycosidases"/>
    <property type="match status" value="1"/>
</dbReference>
<dbReference type="PANTHER" id="PTHR34135">
    <property type="entry name" value="LYSOZYME"/>
    <property type="match status" value="1"/>
</dbReference>
<dbReference type="Pfam" id="PF01183">
    <property type="entry name" value="Glyco_hydro_25"/>
    <property type="match status" value="1"/>
</dbReference>
<organism evidence="7 8">
    <name type="scientific">Candidatus Clostridium helianthi</name>
    <dbReference type="NCBI Taxonomy" id="3381660"/>
    <lineage>
        <taxon>Bacteria</taxon>
        <taxon>Bacillati</taxon>
        <taxon>Bacillota</taxon>
        <taxon>Clostridia</taxon>
        <taxon>Eubacteriales</taxon>
        <taxon>Clostridiaceae</taxon>
        <taxon>Clostridium</taxon>
    </lineage>
</organism>
<dbReference type="EMBL" id="JBJIAB010000011">
    <property type="protein sequence ID" value="MFL0165578.1"/>
    <property type="molecule type" value="Genomic_DNA"/>
</dbReference>
<feature type="repeat" description="Cell wall-binding" evidence="5">
    <location>
        <begin position="262"/>
        <end position="281"/>
    </location>
</feature>
<accession>A0ABW8S409</accession>
<dbReference type="Proteomes" id="UP001623600">
    <property type="component" value="Unassembled WGS sequence"/>
</dbReference>
<dbReference type="SUPFAM" id="SSF69360">
    <property type="entry name" value="Cell wall binding repeat"/>
    <property type="match status" value="1"/>
</dbReference>
<keyword evidence="8" id="KW-1185">Reference proteome</keyword>
<evidence type="ECO:0000313" key="8">
    <source>
        <dbReference type="Proteomes" id="UP001623600"/>
    </source>
</evidence>
<dbReference type="Pfam" id="PF19127">
    <property type="entry name" value="Choline_bind_3"/>
    <property type="match status" value="1"/>
</dbReference>
<dbReference type="RefSeq" id="WP_406761190.1">
    <property type="nucleotide sequence ID" value="NZ_JBJIAB010000011.1"/>
</dbReference>
<dbReference type="Gene3D" id="2.10.270.10">
    <property type="entry name" value="Cholin Binding"/>
    <property type="match status" value="1"/>
</dbReference>
<dbReference type="InterPro" id="IPR008270">
    <property type="entry name" value="Glyco_hydro_25_AS"/>
</dbReference>
<dbReference type="InterPro" id="IPR017853">
    <property type="entry name" value="GH"/>
</dbReference>
<comment type="similarity">
    <text evidence="1 6">Belongs to the glycosyl hydrolase 25 family.</text>
</comment>
<reference evidence="7 8" key="1">
    <citation type="submission" date="2024-11" db="EMBL/GenBank/DDBJ databases">
        <authorList>
            <person name="Heng Y.C."/>
            <person name="Lim A.C.H."/>
            <person name="Lee J.K.Y."/>
            <person name="Kittelmann S."/>
        </authorList>
    </citation>
    <scope>NUCLEOTIDE SEQUENCE [LARGE SCALE GENOMIC DNA]</scope>
    <source>
        <strain evidence="7 8">WILCCON 0112</strain>
    </source>
</reference>
<proteinExistence type="inferred from homology"/>
<comment type="catalytic activity">
    <reaction evidence="6">
        <text>Hydrolysis of (1-&gt;4)-beta-linkages between N-acetylmuramic acid and N-acetyl-D-glucosamine residues in a peptidoglycan and between N-acetyl-D-glucosamine residues in chitodextrins.</text>
        <dbReference type="EC" id="3.2.1.17"/>
    </reaction>
</comment>
<dbReference type="CDD" id="cd06525">
    <property type="entry name" value="GH25_Lyc-like"/>
    <property type="match status" value="1"/>
</dbReference>
<feature type="repeat" description="Cell wall-binding" evidence="5">
    <location>
        <begin position="220"/>
        <end position="239"/>
    </location>
</feature>
<dbReference type="InterPro" id="IPR002053">
    <property type="entry name" value="Glyco_hydro_25"/>
</dbReference>
<keyword evidence="3 6" id="KW-0378">Hydrolase</keyword>
<sequence length="323" mass="37321">MSYIKGIDISNNNGSIDFGSVAGDGVQYVYLKATEGATFKDSTMEEFYSKCKENGLKVGAYHFLVGTSTPEAQAQNFYKKIKDFEWDMVPMMDIETKFQGLANYIERFIIEFKKLSPLALGIYSYTSFLDAIADAEGIIKDMPFWEANYNDDPWNLSSNFFTNRIGHQYTETGHINGVSEECDVNSFTEGVLLDNRTIPGEWIIKDGKWWYRHEDGTYTANNWEYISGKWYFFDEEGWMAYDWKRYGDSWYLLGDSSDGAMKIGWQKINNNWYYFDTDGAMVTGWFKVDGYDYLTYSTGELIADIDIYGYHFDKDGHATKLNS</sequence>
<dbReference type="PROSITE" id="PS51170">
    <property type="entry name" value="CW"/>
    <property type="match status" value="2"/>
</dbReference>
<gene>
    <name evidence="7" type="ORF">ACJDTP_10910</name>
</gene>
<evidence type="ECO:0000256" key="6">
    <source>
        <dbReference type="RuleBase" id="RU361176"/>
    </source>
</evidence>
<dbReference type="InterPro" id="IPR018077">
    <property type="entry name" value="Glyco_hydro_fam25_subgr"/>
</dbReference>
<dbReference type="EC" id="3.2.1.17" evidence="6"/>
<name>A0ABW8S409_9CLOT</name>
<evidence type="ECO:0000256" key="3">
    <source>
        <dbReference type="ARBA" id="ARBA00022801"/>
    </source>
</evidence>
<evidence type="ECO:0000256" key="4">
    <source>
        <dbReference type="ARBA" id="ARBA00023295"/>
    </source>
</evidence>
<dbReference type="InterPro" id="IPR018337">
    <property type="entry name" value="Cell_wall/Cho-bd_repeat"/>
</dbReference>
<dbReference type="PROSITE" id="PS00953">
    <property type="entry name" value="GLYCOSYL_HYDROL_F25_1"/>
    <property type="match status" value="1"/>
</dbReference>
<dbReference type="SMART" id="SM00641">
    <property type="entry name" value="Glyco_25"/>
    <property type="match status" value="1"/>
</dbReference>
<evidence type="ECO:0000256" key="2">
    <source>
        <dbReference type="ARBA" id="ARBA00022737"/>
    </source>
</evidence>
<protein>
    <recommendedName>
        <fullName evidence="6">Lysozyme</fullName>
        <ecNumber evidence="6">3.2.1.17</ecNumber>
    </recommendedName>
</protein>
<dbReference type="SUPFAM" id="SSF51445">
    <property type="entry name" value="(Trans)glycosidases"/>
    <property type="match status" value="1"/>
</dbReference>
<evidence type="ECO:0000256" key="1">
    <source>
        <dbReference type="ARBA" id="ARBA00010646"/>
    </source>
</evidence>